<protein>
    <submittedName>
        <fullName evidence="2">Uncharacterized protein</fullName>
    </submittedName>
</protein>
<name>A0AAN1U7U6_9PROT</name>
<evidence type="ECO:0000313" key="3">
    <source>
        <dbReference type="Proteomes" id="UP000256572"/>
    </source>
</evidence>
<gene>
    <name evidence="2" type="ORF">CJF59_00025</name>
</gene>
<reference evidence="2 3" key="2">
    <citation type="submission" date="2018-08" db="EMBL/GenBank/DDBJ databases">
        <title>Acetobacter oryzifermentans sp. nov., isolated from Korea traditional vinegar and reclassification of Acetobacter pasteurianus subsp. ascendens (Henneberg 1898) as Acetobacter ascendens comb. nov.</title>
        <authorList>
            <person name="Cho G.Y."/>
            <person name="Lee S.H."/>
        </authorList>
    </citation>
    <scope>NUCLEOTIDE SEQUENCE [LARGE SCALE GENOMIC DNA]</scope>
    <source>
        <strain evidence="2 3">SH</strain>
    </source>
</reference>
<organism evidence="2 3">
    <name type="scientific">Acetobacter pomorum</name>
    <dbReference type="NCBI Taxonomy" id="65959"/>
    <lineage>
        <taxon>Bacteria</taxon>
        <taxon>Pseudomonadati</taxon>
        <taxon>Pseudomonadota</taxon>
        <taxon>Alphaproteobacteria</taxon>
        <taxon>Acetobacterales</taxon>
        <taxon>Acetobacteraceae</taxon>
        <taxon>Acetobacter</taxon>
    </lineage>
</organism>
<evidence type="ECO:0000256" key="1">
    <source>
        <dbReference type="SAM" id="Phobius"/>
    </source>
</evidence>
<keyword evidence="1" id="KW-1133">Transmembrane helix</keyword>
<keyword evidence="1" id="KW-0472">Membrane</keyword>
<evidence type="ECO:0000313" key="2">
    <source>
        <dbReference type="EMBL" id="AXM99138.1"/>
    </source>
</evidence>
<reference evidence="2 3" key="1">
    <citation type="submission" date="2017-09" db="EMBL/GenBank/DDBJ databases">
        <authorList>
            <person name="Kim K.H."/>
            <person name="Chun B.H."/>
            <person name="Han G.S."/>
            <person name="Hyun S.G."/>
            <person name="Jeon C.O."/>
        </authorList>
    </citation>
    <scope>NUCLEOTIDE SEQUENCE [LARGE SCALE GENOMIC DNA]</scope>
    <source>
        <strain evidence="2 3">SH</strain>
    </source>
</reference>
<dbReference type="EMBL" id="CP023189">
    <property type="protein sequence ID" value="AXM99138.1"/>
    <property type="molecule type" value="Genomic_DNA"/>
</dbReference>
<accession>A0AAN1U7U6</accession>
<dbReference type="Proteomes" id="UP000256572">
    <property type="component" value="Chromosome"/>
</dbReference>
<dbReference type="AlphaFoldDB" id="A0AAN1U7U6"/>
<proteinExistence type="predicted"/>
<sequence length="114" mass="12674">MEALNVKNQAAAPEGSGSAMVSPGCLGHWYQDRRSNVTIGNVAQVWQAALLGQCVIQRRWWILWNYSSLLNSTGTGWALFLALWCYGRGHRSGGLRTDWQSVAKKHAVWTAFPV</sequence>
<keyword evidence="1" id="KW-0812">Transmembrane</keyword>
<feature type="transmembrane region" description="Helical" evidence="1">
    <location>
        <begin position="68"/>
        <end position="86"/>
    </location>
</feature>